<dbReference type="Pfam" id="PF05380">
    <property type="entry name" value="Peptidase_A17"/>
    <property type="match status" value="1"/>
</dbReference>
<dbReference type="InterPro" id="IPR008042">
    <property type="entry name" value="Retrotrans_Pao"/>
</dbReference>
<accession>A0A183G9K1</accession>
<name>A0A183G9K1_HELPZ</name>
<dbReference type="PANTHER" id="PTHR47331">
    <property type="entry name" value="PHD-TYPE DOMAIN-CONTAINING PROTEIN"/>
    <property type="match status" value="1"/>
</dbReference>
<sequence length="158" mass="17821">MNLREYASNCPEVNNAIPEKDRAPSGMSSLLGVKYNKGEDRYYILTFPSKEKLTKKDIVSQLNSIYDPIGIEGPLTIRLKHLMREIYASGAEWKDPIPDDLAQKWITTCQKLNNVSTSLPRYINMPNSAASTTTLWAFADASTKALSSCVFLRDEERK</sequence>
<organism evidence="1 2">
    <name type="scientific">Heligmosomoides polygyrus</name>
    <name type="common">Parasitic roundworm</name>
    <dbReference type="NCBI Taxonomy" id="6339"/>
    <lineage>
        <taxon>Eukaryota</taxon>
        <taxon>Metazoa</taxon>
        <taxon>Ecdysozoa</taxon>
        <taxon>Nematoda</taxon>
        <taxon>Chromadorea</taxon>
        <taxon>Rhabditida</taxon>
        <taxon>Rhabditina</taxon>
        <taxon>Rhabditomorpha</taxon>
        <taxon>Strongyloidea</taxon>
        <taxon>Heligmosomidae</taxon>
        <taxon>Heligmosomoides</taxon>
    </lineage>
</organism>
<reference evidence="2" key="1">
    <citation type="submission" date="2019-09" db="UniProtKB">
        <authorList>
            <consortium name="WormBaseParasite"/>
        </authorList>
    </citation>
    <scope>IDENTIFICATION</scope>
</reference>
<proteinExistence type="predicted"/>
<evidence type="ECO:0000313" key="2">
    <source>
        <dbReference type="WBParaSite" id="HPBE_0001862501-mRNA-1"/>
    </source>
</evidence>
<keyword evidence="1" id="KW-1185">Reference proteome</keyword>
<dbReference type="Proteomes" id="UP000050761">
    <property type="component" value="Unassembled WGS sequence"/>
</dbReference>
<dbReference type="AlphaFoldDB" id="A0A183G9K1"/>
<dbReference type="WBParaSite" id="HPBE_0001862501-mRNA-1">
    <property type="protein sequence ID" value="HPBE_0001862501-mRNA-1"/>
    <property type="gene ID" value="HPBE_0001862501"/>
</dbReference>
<protein>
    <submittedName>
        <fullName evidence="2">Uncharacterized protein</fullName>
    </submittedName>
</protein>
<dbReference type="PANTHER" id="PTHR47331:SF8">
    <property type="match status" value="1"/>
</dbReference>
<evidence type="ECO:0000313" key="1">
    <source>
        <dbReference type="Proteomes" id="UP000050761"/>
    </source>
</evidence>